<dbReference type="GO" id="GO:0051082">
    <property type="term" value="F:unfolded protein binding"/>
    <property type="evidence" value="ECO:0007669"/>
    <property type="project" value="InterPro"/>
</dbReference>
<comment type="caution">
    <text evidence="4">The sequence shown here is derived from an EMBL/GenBank/DDBJ whole genome shotgun (WGS) entry which is preliminary data.</text>
</comment>
<dbReference type="OrthoDB" id="550424at2759"/>
<dbReference type="PANTHER" id="PTHR24078:SF553">
    <property type="entry name" value="DNAJ HOMOLOG SUBFAMILY B MEMBER 5"/>
    <property type="match status" value="1"/>
</dbReference>
<reference evidence="4 5" key="1">
    <citation type="submission" date="2017-08" db="EMBL/GenBank/DDBJ databases">
        <title>Acidophilic green algal genome provides insights into adaptation to an acidic environment.</title>
        <authorList>
            <person name="Hirooka S."/>
            <person name="Hirose Y."/>
            <person name="Kanesaki Y."/>
            <person name="Higuchi S."/>
            <person name="Fujiwara T."/>
            <person name="Onuma R."/>
            <person name="Era A."/>
            <person name="Ohbayashi R."/>
            <person name="Uzuka A."/>
            <person name="Nozaki H."/>
            <person name="Yoshikawa H."/>
            <person name="Miyagishima S.Y."/>
        </authorList>
    </citation>
    <scope>NUCLEOTIDE SEQUENCE [LARGE SCALE GENOMIC DNA]</scope>
    <source>
        <strain evidence="4 5">NIES-2499</strain>
    </source>
</reference>
<gene>
    <name evidence="4" type="ORF">CEUSTIGMA_g672.t1</name>
</gene>
<name>A0A250WR97_9CHLO</name>
<accession>A0A250WR97</accession>
<organism evidence="4 5">
    <name type="scientific">Chlamydomonas eustigma</name>
    <dbReference type="NCBI Taxonomy" id="1157962"/>
    <lineage>
        <taxon>Eukaryota</taxon>
        <taxon>Viridiplantae</taxon>
        <taxon>Chlorophyta</taxon>
        <taxon>core chlorophytes</taxon>
        <taxon>Chlorophyceae</taxon>
        <taxon>CS clade</taxon>
        <taxon>Chlamydomonadales</taxon>
        <taxon>Chlamydomonadaceae</taxon>
        <taxon>Chlamydomonas</taxon>
    </lineage>
</organism>
<dbReference type="PROSITE" id="PS00636">
    <property type="entry name" value="DNAJ_1"/>
    <property type="match status" value="1"/>
</dbReference>
<evidence type="ECO:0000313" key="4">
    <source>
        <dbReference type="EMBL" id="GAX73219.1"/>
    </source>
</evidence>
<feature type="domain" description="J" evidence="3">
    <location>
        <begin position="4"/>
        <end position="70"/>
    </location>
</feature>
<dbReference type="PROSITE" id="PS50076">
    <property type="entry name" value="DNAJ_2"/>
    <property type="match status" value="1"/>
</dbReference>
<evidence type="ECO:0000313" key="5">
    <source>
        <dbReference type="Proteomes" id="UP000232323"/>
    </source>
</evidence>
<evidence type="ECO:0000256" key="1">
    <source>
        <dbReference type="ARBA" id="ARBA00023186"/>
    </source>
</evidence>
<dbReference type="Gene3D" id="2.60.260.20">
    <property type="entry name" value="Urease metallochaperone UreE, N-terminal domain"/>
    <property type="match status" value="2"/>
</dbReference>
<dbReference type="STRING" id="1157962.A0A250WR97"/>
<keyword evidence="1" id="KW-0143">Chaperone</keyword>
<dbReference type="CDD" id="cd06257">
    <property type="entry name" value="DnaJ"/>
    <property type="match status" value="1"/>
</dbReference>
<dbReference type="GO" id="GO:0051087">
    <property type="term" value="F:protein-folding chaperone binding"/>
    <property type="evidence" value="ECO:0007669"/>
    <property type="project" value="TreeGrafter"/>
</dbReference>
<dbReference type="GO" id="GO:0006457">
    <property type="term" value="P:protein folding"/>
    <property type="evidence" value="ECO:0007669"/>
    <property type="project" value="InterPro"/>
</dbReference>
<dbReference type="PRINTS" id="PR00625">
    <property type="entry name" value="JDOMAIN"/>
</dbReference>
<dbReference type="InterPro" id="IPR018253">
    <property type="entry name" value="DnaJ_domain_CS"/>
</dbReference>
<dbReference type="FunFam" id="2.60.260.20:FF:000002">
    <property type="entry name" value="Dnaj homolog subfamily b member"/>
    <property type="match status" value="1"/>
</dbReference>
<dbReference type="GO" id="GO:0005829">
    <property type="term" value="C:cytosol"/>
    <property type="evidence" value="ECO:0007669"/>
    <property type="project" value="TreeGrafter"/>
</dbReference>
<dbReference type="Pfam" id="PF00226">
    <property type="entry name" value="DnaJ"/>
    <property type="match status" value="1"/>
</dbReference>
<dbReference type="SUPFAM" id="SSF46565">
    <property type="entry name" value="Chaperone J-domain"/>
    <property type="match status" value="1"/>
</dbReference>
<feature type="region of interest" description="Disordered" evidence="2">
    <location>
        <begin position="136"/>
        <end position="160"/>
    </location>
</feature>
<evidence type="ECO:0000256" key="2">
    <source>
        <dbReference type="SAM" id="MobiDB-lite"/>
    </source>
</evidence>
<dbReference type="Pfam" id="PF01556">
    <property type="entry name" value="DnaJ_C"/>
    <property type="match status" value="1"/>
</dbReference>
<dbReference type="InterPro" id="IPR002939">
    <property type="entry name" value="DnaJ_C"/>
</dbReference>
<dbReference type="PANTHER" id="PTHR24078">
    <property type="entry name" value="DNAJ HOMOLOG SUBFAMILY C MEMBER"/>
    <property type="match status" value="1"/>
</dbReference>
<dbReference type="InterPro" id="IPR001623">
    <property type="entry name" value="DnaJ_domain"/>
</dbReference>
<dbReference type="AlphaFoldDB" id="A0A250WR97"/>
<protein>
    <recommendedName>
        <fullName evidence="3">J domain-containing protein</fullName>
    </recommendedName>
</protein>
<dbReference type="CDD" id="cd10747">
    <property type="entry name" value="DnaJ_C"/>
    <property type="match status" value="1"/>
</dbReference>
<proteinExistence type="predicted"/>
<dbReference type="Gene3D" id="1.10.287.110">
    <property type="entry name" value="DnaJ domain"/>
    <property type="match status" value="1"/>
</dbReference>
<keyword evidence="5" id="KW-1185">Reference proteome</keyword>
<dbReference type="SMART" id="SM00271">
    <property type="entry name" value="DnaJ"/>
    <property type="match status" value="1"/>
</dbReference>
<sequence>MGRDYYSILGVSRSADDNELKKAYRKLAMTHHPDKNPDNREKAEAKFKELSEAYEVLSNPQQREIYDKYGEEGLKAGGGPGGGGGGGHQFRSPEEIFAEFFGGQSPFGGGDPFGGFPGMGGMGGMPFAFNGMGGGMGQGFGRSGSNRSAGPRKDPPIESPLNLSLEELYSGTSKKMKICRKNAKGQSATEILEVGVKAGWKAGTKITFPEKGDERPGAIPSDIVFVIGEKAHPRFRRDGNDLIYTARVSLAEALCGTTLKIEHVDGSLISFPVTDVITPTSNKVIKGKGMPITKAPGTFGNMIVKFDVTFPRSLSNEQKDILKQALPT</sequence>
<dbReference type="Proteomes" id="UP000232323">
    <property type="component" value="Unassembled WGS sequence"/>
</dbReference>
<evidence type="ECO:0000259" key="3">
    <source>
        <dbReference type="PROSITE" id="PS50076"/>
    </source>
</evidence>
<dbReference type="InterPro" id="IPR036869">
    <property type="entry name" value="J_dom_sf"/>
</dbReference>
<dbReference type="InterPro" id="IPR051339">
    <property type="entry name" value="DnaJ_subfamily_B"/>
</dbReference>
<dbReference type="FunFam" id="2.60.260.20:FF:000006">
    <property type="entry name" value="DnaJ subfamily B member 13"/>
    <property type="match status" value="1"/>
</dbReference>
<dbReference type="InterPro" id="IPR008971">
    <property type="entry name" value="HSP40/DnaJ_pept-bd"/>
</dbReference>
<dbReference type="FunFam" id="1.10.287.110:FF:000106">
    <property type="entry name" value="Putative heat shock protein-like protein"/>
    <property type="match status" value="1"/>
</dbReference>
<dbReference type="EMBL" id="BEGY01000002">
    <property type="protein sequence ID" value="GAX73219.1"/>
    <property type="molecule type" value="Genomic_DNA"/>
</dbReference>
<dbReference type="SUPFAM" id="SSF49493">
    <property type="entry name" value="HSP40/DnaJ peptide-binding domain"/>
    <property type="match status" value="2"/>
</dbReference>